<keyword evidence="8 13" id="KW-0472">Membrane</keyword>
<protein>
    <recommendedName>
        <fullName evidence="14">Ionotropic glutamate receptor L-glutamate and glycine-binding domain-containing protein</fullName>
    </recommendedName>
</protein>
<feature type="transmembrane region" description="Helical" evidence="13">
    <location>
        <begin position="225"/>
        <end position="244"/>
    </location>
</feature>
<dbReference type="Proteomes" id="UP001381693">
    <property type="component" value="Unassembled WGS sequence"/>
</dbReference>
<dbReference type="Gene3D" id="1.10.287.70">
    <property type="match status" value="1"/>
</dbReference>
<dbReference type="AlphaFoldDB" id="A0AAN9AB99"/>
<evidence type="ECO:0000256" key="4">
    <source>
        <dbReference type="ARBA" id="ARBA00022475"/>
    </source>
</evidence>
<dbReference type="SMART" id="SM00918">
    <property type="entry name" value="Lig_chan-Glu_bd"/>
    <property type="match status" value="1"/>
</dbReference>
<evidence type="ECO:0000256" key="1">
    <source>
        <dbReference type="ARBA" id="ARBA00004651"/>
    </source>
</evidence>
<keyword evidence="11" id="KW-1071">Ligand-gated ion channel</keyword>
<keyword evidence="6 13" id="KW-1133">Transmembrane helix</keyword>
<dbReference type="InterPro" id="IPR001320">
    <property type="entry name" value="Iontro_rcpt_C"/>
</dbReference>
<keyword evidence="10" id="KW-0325">Glycoprotein</keyword>
<feature type="transmembrane region" description="Helical" evidence="13">
    <location>
        <begin position="293"/>
        <end position="315"/>
    </location>
</feature>
<keyword evidence="16" id="KW-1185">Reference proteome</keyword>
<dbReference type="InterPro" id="IPR019594">
    <property type="entry name" value="Glu/Gly-bd"/>
</dbReference>
<evidence type="ECO:0000256" key="13">
    <source>
        <dbReference type="SAM" id="Phobius"/>
    </source>
</evidence>
<dbReference type="EMBL" id="JAXCGZ010007620">
    <property type="protein sequence ID" value="KAK7078940.1"/>
    <property type="molecule type" value="Genomic_DNA"/>
</dbReference>
<evidence type="ECO:0000256" key="2">
    <source>
        <dbReference type="ARBA" id="ARBA00008685"/>
    </source>
</evidence>
<dbReference type="Pfam" id="PF00060">
    <property type="entry name" value="Lig_chan"/>
    <property type="match status" value="1"/>
</dbReference>
<reference evidence="15 16" key="1">
    <citation type="submission" date="2023-11" db="EMBL/GenBank/DDBJ databases">
        <title>Halocaridina rubra genome assembly.</title>
        <authorList>
            <person name="Smith C."/>
        </authorList>
    </citation>
    <scope>NUCLEOTIDE SEQUENCE [LARGE SCALE GENOMIC DNA]</scope>
    <source>
        <strain evidence="15">EP-1</strain>
        <tissue evidence="15">Whole</tissue>
    </source>
</reference>
<dbReference type="SUPFAM" id="SSF53850">
    <property type="entry name" value="Periplasmic binding protein-like II"/>
    <property type="match status" value="1"/>
</dbReference>
<organism evidence="15 16">
    <name type="scientific">Halocaridina rubra</name>
    <name type="common">Hawaiian red shrimp</name>
    <dbReference type="NCBI Taxonomy" id="373956"/>
    <lineage>
        <taxon>Eukaryota</taxon>
        <taxon>Metazoa</taxon>
        <taxon>Ecdysozoa</taxon>
        <taxon>Arthropoda</taxon>
        <taxon>Crustacea</taxon>
        <taxon>Multicrustacea</taxon>
        <taxon>Malacostraca</taxon>
        <taxon>Eumalacostraca</taxon>
        <taxon>Eucarida</taxon>
        <taxon>Decapoda</taxon>
        <taxon>Pleocyemata</taxon>
        <taxon>Caridea</taxon>
        <taxon>Atyoidea</taxon>
        <taxon>Atyidae</taxon>
        <taxon>Halocaridina</taxon>
    </lineage>
</organism>
<sequence length="518" mass="58459">MECTFASVFYRPHSGNGYNTILSSLWSRKNSIQSVSSGTSSEVSEALNPLFERSYCLFRLCPYCRDGGPEVVLADMWTKSKKFAKRVSLYPDVFENFHGHHFSIVTLEYAPFSCYEKTKGLEVKLKDCVDTRMVNAMSKSLNFTYQVREPTVPQWGYKLDNGSYTGVIGTVQKYEADFSLNVAFTGDREKVIDYTVGYFNDPLTFCTTKPRPLNQALTLLRPFQLWVWIGFFIVSLAMGPLYYLSCRVLPEPNFSSTGSRSKKSLSLAKAIMKIYGSLLSQSDPWNAGDGSRVLAAAWIIFSLVTMTSYVANLIASYTLPALSPTLNTLQELVDSDFSWGIQNLGAADYQLFKSSEVPLYQKVFAGLDMCPDLDECLKRARDTKYAFITWRLYMEDRIAIRFTSATGERQLHVAYEDFFPSEIGWAMNSGCPFRGKFNNVIRKLLESGIITKWLKDIILDPKRRDPVATVDIVPRLEGPQPLGLEQLQGIFYILGLGCVMSSIAFVMELGLHSLRVLD</sequence>
<dbReference type="Pfam" id="PF10613">
    <property type="entry name" value="Lig_chan-Glu_bd"/>
    <property type="match status" value="1"/>
</dbReference>
<keyword evidence="12" id="KW-0407">Ion channel</keyword>
<dbReference type="GO" id="GO:0015276">
    <property type="term" value="F:ligand-gated monoatomic ion channel activity"/>
    <property type="evidence" value="ECO:0007669"/>
    <property type="project" value="InterPro"/>
</dbReference>
<dbReference type="Gene3D" id="3.40.190.10">
    <property type="entry name" value="Periplasmic binding protein-like II"/>
    <property type="match status" value="1"/>
</dbReference>
<evidence type="ECO:0000256" key="8">
    <source>
        <dbReference type="ARBA" id="ARBA00023136"/>
    </source>
</evidence>
<evidence type="ECO:0000256" key="5">
    <source>
        <dbReference type="ARBA" id="ARBA00022692"/>
    </source>
</evidence>
<keyword evidence="7" id="KW-0406">Ion transport</keyword>
<dbReference type="InterPro" id="IPR052192">
    <property type="entry name" value="Insect_Ionotropic_Sensory_Rcpt"/>
</dbReference>
<feature type="transmembrane region" description="Helical" evidence="13">
    <location>
        <begin position="490"/>
        <end position="511"/>
    </location>
</feature>
<accession>A0AAN9AB99</accession>
<comment type="caution">
    <text evidence="15">The sequence shown here is derived from an EMBL/GenBank/DDBJ whole genome shotgun (WGS) entry which is preliminary data.</text>
</comment>
<dbReference type="PANTHER" id="PTHR42643">
    <property type="entry name" value="IONOTROPIC RECEPTOR 20A-RELATED"/>
    <property type="match status" value="1"/>
</dbReference>
<comment type="subcellular location">
    <subcellularLocation>
        <location evidence="1">Cell membrane</location>
        <topology evidence="1">Multi-pass membrane protein</topology>
    </subcellularLocation>
</comment>
<evidence type="ECO:0000256" key="12">
    <source>
        <dbReference type="ARBA" id="ARBA00023303"/>
    </source>
</evidence>
<gene>
    <name evidence="15" type="ORF">SK128_008809</name>
</gene>
<evidence type="ECO:0000313" key="15">
    <source>
        <dbReference type="EMBL" id="KAK7078940.1"/>
    </source>
</evidence>
<keyword evidence="4" id="KW-1003">Cell membrane</keyword>
<keyword evidence="9" id="KW-0675">Receptor</keyword>
<name>A0AAN9AB99_HALRR</name>
<evidence type="ECO:0000256" key="10">
    <source>
        <dbReference type="ARBA" id="ARBA00023180"/>
    </source>
</evidence>
<evidence type="ECO:0000256" key="3">
    <source>
        <dbReference type="ARBA" id="ARBA00022448"/>
    </source>
</evidence>
<dbReference type="GO" id="GO:0050906">
    <property type="term" value="P:detection of stimulus involved in sensory perception"/>
    <property type="evidence" value="ECO:0007669"/>
    <property type="project" value="UniProtKB-ARBA"/>
</dbReference>
<evidence type="ECO:0000256" key="7">
    <source>
        <dbReference type="ARBA" id="ARBA00023065"/>
    </source>
</evidence>
<dbReference type="GO" id="GO:0005886">
    <property type="term" value="C:plasma membrane"/>
    <property type="evidence" value="ECO:0007669"/>
    <property type="project" value="UniProtKB-SubCell"/>
</dbReference>
<evidence type="ECO:0000256" key="9">
    <source>
        <dbReference type="ARBA" id="ARBA00023170"/>
    </source>
</evidence>
<evidence type="ECO:0000256" key="6">
    <source>
        <dbReference type="ARBA" id="ARBA00022989"/>
    </source>
</evidence>
<dbReference type="PANTHER" id="PTHR42643:SF24">
    <property type="entry name" value="IONOTROPIC RECEPTOR 60A"/>
    <property type="match status" value="1"/>
</dbReference>
<keyword evidence="3" id="KW-0813">Transport</keyword>
<comment type="similarity">
    <text evidence="2">Belongs to the glutamate-gated ion channel (TC 1.A.10.1) family.</text>
</comment>
<evidence type="ECO:0000313" key="16">
    <source>
        <dbReference type="Proteomes" id="UP001381693"/>
    </source>
</evidence>
<evidence type="ECO:0000259" key="14">
    <source>
        <dbReference type="SMART" id="SM00918"/>
    </source>
</evidence>
<evidence type="ECO:0000256" key="11">
    <source>
        <dbReference type="ARBA" id="ARBA00023286"/>
    </source>
</evidence>
<proteinExistence type="inferred from homology"/>
<feature type="domain" description="Ionotropic glutamate receptor L-glutamate and glycine-binding" evidence="14">
    <location>
        <begin position="111"/>
        <end position="173"/>
    </location>
</feature>
<keyword evidence="5 13" id="KW-0812">Transmembrane</keyword>